<protein>
    <submittedName>
        <fullName evidence="2">Uncharacterized protein</fullName>
    </submittedName>
</protein>
<gene>
    <name evidence="2" type="ORF">AAFF_G00385640</name>
</gene>
<reference evidence="2" key="1">
    <citation type="journal article" date="2023" name="Science">
        <title>Genome structures resolve the early diversification of teleost fishes.</title>
        <authorList>
            <person name="Parey E."/>
            <person name="Louis A."/>
            <person name="Montfort J."/>
            <person name="Bouchez O."/>
            <person name="Roques C."/>
            <person name="Iampietro C."/>
            <person name="Lluch J."/>
            <person name="Castinel A."/>
            <person name="Donnadieu C."/>
            <person name="Desvignes T."/>
            <person name="Floi Bucao C."/>
            <person name="Jouanno E."/>
            <person name="Wen M."/>
            <person name="Mejri S."/>
            <person name="Dirks R."/>
            <person name="Jansen H."/>
            <person name="Henkel C."/>
            <person name="Chen W.J."/>
            <person name="Zahm M."/>
            <person name="Cabau C."/>
            <person name="Klopp C."/>
            <person name="Thompson A.W."/>
            <person name="Robinson-Rechavi M."/>
            <person name="Braasch I."/>
            <person name="Lecointre G."/>
            <person name="Bobe J."/>
            <person name="Postlethwait J.H."/>
            <person name="Berthelot C."/>
            <person name="Roest Crollius H."/>
            <person name="Guiguen Y."/>
        </authorList>
    </citation>
    <scope>NUCLEOTIDE SEQUENCE</scope>
    <source>
        <strain evidence="2">NC1722</strain>
    </source>
</reference>
<comment type="caution">
    <text evidence="2">The sequence shown here is derived from an EMBL/GenBank/DDBJ whole genome shotgun (WGS) entry which is preliminary data.</text>
</comment>
<proteinExistence type="predicted"/>
<feature type="compositionally biased region" description="Acidic residues" evidence="1">
    <location>
        <begin position="9"/>
        <end position="24"/>
    </location>
</feature>
<organism evidence="2 3">
    <name type="scientific">Aldrovandia affinis</name>
    <dbReference type="NCBI Taxonomy" id="143900"/>
    <lineage>
        <taxon>Eukaryota</taxon>
        <taxon>Metazoa</taxon>
        <taxon>Chordata</taxon>
        <taxon>Craniata</taxon>
        <taxon>Vertebrata</taxon>
        <taxon>Euteleostomi</taxon>
        <taxon>Actinopterygii</taxon>
        <taxon>Neopterygii</taxon>
        <taxon>Teleostei</taxon>
        <taxon>Notacanthiformes</taxon>
        <taxon>Halosauridae</taxon>
        <taxon>Aldrovandia</taxon>
    </lineage>
</organism>
<accession>A0AAD7SF60</accession>
<dbReference type="AlphaFoldDB" id="A0AAD7SF60"/>
<evidence type="ECO:0000313" key="3">
    <source>
        <dbReference type="Proteomes" id="UP001221898"/>
    </source>
</evidence>
<evidence type="ECO:0000313" key="2">
    <source>
        <dbReference type="EMBL" id="KAJ8401333.1"/>
    </source>
</evidence>
<evidence type="ECO:0000256" key="1">
    <source>
        <dbReference type="SAM" id="MobiDB-lite"/>
    </source>
</evidence>
<dbReference type="Proteomes" id="UP001221898">
    <property type="component" value="Unassembled WGS sequence"/>
</dbReference>
<sequence length="75" mass="8279">MSGAKLKEDDDVPEEPDSESDDEAEKPIVLGRKRKALKGGSGDFAADFDFGERDGLYNEDWAMADVMAQLKKRGE</sequence>
<feature type="region of interest" description="Disordered" evidence="1">
    <location>
        <begin position="1"/>
        <end position="28"/>
    </location>
</feature>
<name>A0AAD7SF60_9TELE</name>
<keyword evidence="3" id="KW-1185">Reference proteome</keyword>
<dbReference type="EMBL" id="JAINUG010000071">
    <property type="protein sequence ID" value="KAJ8401333.1"/>
    <property type="molecule type" value="Genomic_DNA"/>
</dbReference>